<keyword evidence="3" id="KW-1185">Reference proteome</keyword>
<comment type="caution">
    <text evidence="2">The sequence shown here is derived from an EMBL/GenBank/DDBJ whole genome shotgun (WGS) entry which is preliminary data.</text>
</comment>
<proteinExistence type="predicted"/>
<dbReference type="Proteomes" id="UP000078046">
    <property type="component" value="Unassembled WGS sequence"/>
</dbReference>
<keyword evidence="1" id="KW-0175">Coiled coil</keyword>
<accession>A0A177AQM3</accession>
<protein>
    <submittedName>
        <fullName evidence="2">Uncharacterized protein</fullName>
    </submittedName>
</protein>
<gene>
    <name evidence="2" type="ORF">A3Q56_08001</name>
</gene>
<dbReference type="EMBL" id="LWCA01001966">
    <property type="protein sequence ID" value="OAF64275.1"/>
    <property type="molecule type" value="Genomic_DNA"/>
</dbReference>
<evidence type="ECO:0000313" key="3">
    <source>
        <dbReference type="Proteomes" id="UP000078046"/>
    </source>
</evidence>
<reference evidence="2 3" key="1">
    <citation type="submission" date="2016-04" db="EMBL/GenBank/DDBJ databases">
        <title>The genome of Intoshia linei affirms orthonectids as highly simplified spiralians.</title>
        <authorList>
            <person name="Mikhailov K.V."/>
            <person name="Slusarev G.S."/>
            <person name="Nikitin M.A."/>
            <person name="Logacheva M.D."/>
            <person name="Penin A."/>
            <person name="Aleoshin V."/>
            <person name="Panchin Y.V."/>
        </authorList>
    </citation>
    <scope>NUCLEOTIDE SEQUENCE [LARGE SCALE GENOMIC DNA]</scope>
    <source>
        <strain evidence="2">Intl2013</strain>
        <tissue evidence="2">Whole animal</tissue>
    </source>
</reference>
<sequence length="125" mass="14521">MKSTRVSLNEINRVNVISDKLNDMSLSLEIDSQWDKLIVQSQEIMNSKNLQNISSLLRNMENLLNSIKDKNAQHKKKNEHIQYLYGQFCEIAENKTIECLSLHDHGILITRAIKYYTLNSLSNKL</sequence>
<name>A0A177AQM3_9BILA</name>
<evidence type="ECO:0000313" key="2">
    <source>
        <dbReference type="EMBL" id="OAF64275.1"/>
    </source>
</evidence>
<dbReference type="AlphaFoldDB" id="A0A177AQM3"/>
<evidence type="ECO:0000256" key="1">
    <source>
        <dbReference type="SAM" id="Coils"/>
    </source>
</evidence>
<organism evidence="2 3">
    <name type="scientific">Intoshia linei</name>
    <dbReference type="NCBI Taxonomy" id="1819745"/>
    <lineage>
        <taxon>Eukaryota</taxon>
        <taxon>Metazoa</taxon>
        <taxon>Spiralia</taxon>
        <taxon>Lophotrochozoa</taxon>
        <taxon>Mesozoa</taxon>
        <taxon>Orthonectida</taxon>
        <taxon>Rhopaluridae</taxon>
        <taxon>Intoshia</taxon>
    </lineage>
</organism>
<feature type="coiled-coil region" evidence="1">
    <location>
        <begin position="50"/>
        <end position="80"/>
    </location>
</feature>